<dbReference type="PANTHER" id="PTHR37549:SF1">
    <property type="entry name" value="LIPOPROTEIN LPRI"/>
    <property type="match status" value="1"/>
</dbReference>
<dbReference type="InterPro" id="IPR009739">
    <property type="entry name" value="LprI-like_N"/>
</dbReference>
<evidence type="ECO:0000256" key="1">
    <source>
        <dbReference type="SAM" id="SignalP"/>
    </source>
</evidence>
<dbReference type="EMBL" id="FMJD01000002">
    <property type="protein sequence ID" value="SCM71136.1"/>
    <property type="molecule type" value="Genomic_DNA"/>
</dbReference>
<feature type="signal peptide" evidence="1">
    <location>
        <begin position="1"/>
        <end position="24"/>
    </location>
</feature>
<protein>
    <recommendedName>
        <fullName evidence="2">Lysozyme inhibitor LprI-like N-terminal domain-containing protein</fullName>
    </recommendedName>
</protein>
<keyword evidence="1" id="KW-0732">Signal</keyword>
<feature type="chain" id="PRO_5013075322" description="Lysozyme inhibitor LprI-like N-terminal domain-containing protein" evidence="1">
    <location>
        <begin position="25"/>
        <end position="110"/>
    </location>
</feature>
<dbReference type="PANTHER" id="PTHR37549">
    <property type="entry name" value="LIPOPROTEIN LPRI"/>
    <property type="match status" value="1"/>
</dbReference>
<proteinExistence type="predicted"/>
<dbReference type="InterPro" id="IPR052755">
    <property type="entry name" value="Lysozyme_Inhibitor_LprI"/>
</dbReference>
<dbReference type="RefSeq" id="WP_100082496.1">
    <property type="nucleotide sequence ID" value="NZ_LT608334.1"/>
</dbReference>
<dbReference type="Pfam" id="PF07007">
    <property type="entry name" value="LprI"/>
    <property type="match status" value="1"/>
</dbReference>
<evidence type="ECO:0000313" key="3">
    <source>
        <dbReference type="EMBL" id="SCM71136.1"/>
    </source>
</evidence>
<accession>A0A212L0W0</accession>
<reference evidence="3" key="1">
    <citation type="submission" date="2016-08" db="EMBL/GenBank/DDBJ databases">
        <authorList>
            <person name="Seilhamer J.J."/>
        </authorList>
    </citation>
    <scope>NUCLEOTIDE SEQUENCE</scope>
    <source>
        <strain evidence="3">86</strain>
    </source>
</reference>
<gene>
    <name evidence="3" type="ORF">KL86PLE_100027</name>
</gene>
<sequence length="110" mass="11583">MTRVARLGALAIACLAMAPRTADAAVPSFDCDGARSQVEKLICGDDALAALDARLARRLARALARADADKVAGLSAAQRAWRARMLKACAQADDPRACVADAYDKRIGEL</sequence>
<dbReference type="Gene3D" id="1.20.1270.180">
    <property type="match status" value="1"/>
</dbReference>
<evidence type="ECO:0000259" key="2">
    <source>
        <dbReference type="Pfam" id="PF07007"/>
    </source>
</evidence>
<dbReference type="AlphaFoldDB" id="A0A212L0W0"/>
<feature type="domain" description="Lysozyme inhibitor LprI-like N-terminal" evidence="2">
    <location>
        <begin position="31"/>
        <end position="110"/>
    </location>
</feature>
<name>A0A212L0W0_9HYPH</name>
<organism evidence="3">
    <name type="scientific">uncultured Pleomorphomonas sp</name>
    <dbReference type="NCBI Taxonomy" id="442121"/>
    <lineage>
        <taxon>Bacteria</taxon>
        <taxon>Pseudomonadati</taxon>
        <taxon>Pseudomonadota</taxon>
        <taxon>Alphaproteobacteria</taxon>
        <taxon>Hyphomicrobiales</taxon>
        <taxon>Pleomorphomonadaceae</taxon>
        <taxon>Pleomorphomonas</taxon>
        <taxon>environmental samples</taxon>
    </lineage>
</organism>
<dbReference type="GO" id="GO:0005576">
    <property type="term" value="C:extracellular region"/>
    <property type="evidence" value="ECO:0007669"/>
    <property type="project" value="TreeGrafter"/>
</dbReference>